<feature type="transmembrane region" description="Helical" evidence="2">
    <location>
        <begin position="113"/>
        <end position="135"/>
    </location>
</feature>
<keyword evidence="2" id="KW-1133">Transmembrane helix</keyword>
<evidence type="ECO:0000313" key="3">
    <source>
        <dbReference type="EMBL" id="KAF7546690.1"/>
    </source>
</evidence>
<feature type="region of interest" description="Disordered" evidence="1">
    <location>
        <begin position="328"/>
        <end position="371"/>
    </location>
</feature>
<reference evidence="3" key="1">
    <citation type="submission" date="2020-03" db="EMBL/GenBank/DDBJ databases">
        <title>Draft Genome Sequence of Cylindrodendrum hubeiense.</title>
        <authorList>
            <person name="Buettner E."/>
            <person name="Kellner H."/>
        </authorList>
    </citation>
    <scope>NUCLEOTIDE SEQUENCE</scope>
    <source>
        <strain evidence="3">IHI 201604</strain>
    </source>
</reference>
<sequence>MSSSSVHDYKVAAMAVGFTIGFGFLTTWEAVKQTRRNRNPLRSAYIYMLWGEIISNLGITVVGWIWIDKVVKSSVPVLFFILFFWVFEVQLLMQIIINRIAIIAEHRGTITKIKWGTAIIMTCINIAVFCIFIPAHRDPPVSQLFVDINHYWDRTSKFLIMALDAALNWYFLHIVDKRLVQQHNLIKYKPLVAFNAKLMVLSIAMDAVLIGLMWLPNQAVFIQFHPVTYMVKLNIEMSMAKLITRLASKSTSDEYHTEMSHTDPSHDRSNIQSSQNNNPWAHSNSVQLAQMSKVVVGESEEDLHSMNGLGGGAGIRRRTEIEVTIESDMKNYRGRSGTSTTVDDELPLTSNTGHPKQDEIRVTESETSRDS</sequence>
<evidence type="ECO:0008006" key="5">
    <source>
        <dbReference type="Google" id="ProtNLM"/>
    </source>
</evidence>
<evidence type="ECO:0000256" key="1">
    <source>
        <dbReference type="SAM" id="MobiDB-lite"/>
    </source>
</evidence>
<comment type="caution">
    <text evidence="3">The sequence shown here is derived from an EMBL/GenBank/DDBJ whole genome shotgun (WGS) entry which is preliminary data.</text>
</comment>
<feature type="transmembrane region" description="Helical" evidence="2">
    <location>
        <begin position="43"/>
        <end position="67"/>
    </location>
</feature>
<feature type="compositionally biased region" description="Polar residues" evidence="1">
    <location>
        <begin position="270"/>
        <end position="281"/>
    </location>
</feature>
<keyword evidence="2" id="KW-0472">Membrane</keyword>
<feature type="compositionally biased region" description="Basic and acidic residues" evidence="1">
    <location>
        <begin position="253"/>
        <end position="269"/>
    </location>
</feature>
<dbReference type="OrthoDB" id="3205825at2759"/>
<keyword evidence="4" id="KW-1185">Reference proteome</keyword>
<feature type="transmembrane region" description="Helical" evidence="2">
    <location>
        <begin position="196"/>
        <end position="215"/>
    </location>
</feature>
<dbReference type="EMBL" id="JAANBB010000203">
    <property type="protein sequence ID" value="KAF7546690.1"/>
    <property type="molecule type" value="Genomic_DNA"/>
</dbReference>
<protein>
    <recommendedName>
        <fullName evidence="5">Transmembrane protein</fullName>
    </recommendedName>
</protein>
<evidence type="ECO:0000256" key="2">
    <source>
        <dbReference type="SAM" id="Phobius"/>
    </source>
</evidence>
<dbReference type="PANTHER" id="PTHR35179:SF1">
    <property type="entry name" value="INTEGRAL MEMBRANE PROTEIN"/>
    <property type="match status" value="1"/>
</dbReference>
<feature type="transmembrane region" description="Helical" evidence="2">
    <location>
        <begin position="155"/>
        <end position="175"/>
    </location>
</feature>
<name>A0A9P5LEI1_9HYPO</name>
<feature type="transmembrane region" description="Helical" evidence="2">
    <location>
        <begin position="79"/>
        <end position="101"/>
    </location>
</feature>
<feature type="region of interest" description="Disordered" evidence="1">
    <location>
        <begin position="253"/>
        <end position="281"/>
    </location>
</feature>
<feature type="compositionally biased region" description="Basic and acidic residues" evidence="1">
    <location>
        <begin position="355"/>
        <end position="371"/>
    </location>
</feature>
<dbReference type="PANTHER" id="PTHR35179">
    <property type="entry name" value="PROTEIN CBG02620"/>
    <property type="match status" value="1"/>
</dbReference>
<evidence type="ECO:0000313" key="4">
    <source>
        <dbReference type="Proteomes" id="UP000722485"/>
    </source>
</evidence>
<dbReference type="AlphaFoldDB" id="A0A9P5LEI1"/>
<dbReference type="Proteomes" id="UP000722485">
    <property type="component" value="Unassembled WGS sequence"/>
</dbReference>
<keyword evidence="2" id="KW-0812">Transmembrane</keyword>
<feature type="transmembrane region" description="Helical" evidence="2">
    <location>
        <begin position="12"/>
        <end position="31"/>
    </location>
</feature>
<proteinExistence type="predicted"/>
<organism evidence="3 4">
    <name type="scientific">Cylindrodendrum hubeiense</name>
    <dbReference type="NCBI Taxonomy" id="595255"/>
    <lineage>
        <taxon>Eukaryota</taxon>
        <taxon>Fungi</taxon>
        <taxon>Dikarya</taxon>
        <taxon>Ascomycota</taxon>
        <taxon>Pezizomycotina</taxon>
        <taxon>Sordariomycetes</taxon>
        <taxon>Hypocreomycetidae</taxon>
        <taxon>Hypocreales</taxon>
        <taxon>Nectriaceae</taxon>
        <taxon>Cylindrodendrum</taxon>
    </lineage>
</organism>
<accession>A0A9P5LEI1</accession>
<gene>
    <name evidence="3" type="ORF">G7Z17_g8246</name>
</gene>